<dbReference type="EMBL" id="CBTJ020000107">
    <property type="protein sequence ID" value="CDI04309.1"/>
    <property type="molecule type" value="Genomic_DNA"/>
</dbReference>
<reference evidence="1" key="2">
    <citation type="submission" date="2014-03" db="EMBL/GenBank/DDBJ databases">
        <title>Candidatus Competibacter-lineage genomes retrieved from metagenomes reveal functional metabolic diversity.</title>
        <authorList>
            <person name="McIlroy S.J."/>
            <person name="Albertsen M."/>
            <person name="Andresen E.K."/>
            <person name="Saunders A.M."/>
            <person name="Kristiansen R."/>
            <person name="Stokholm-Bjerregaard M."/>
            <person name="Nielsen K.L."/>
            <person name="Nielsen P.H."/>
        </authorList>
    </citation>
    <scope>NUCLEOTIDE SEQUENCE</scope>
    <source>
        <strain evidence="1">Run_A_D11</strain>
    </source>
</reference>
<dbReference type="InterPro" id="IPR056912">
    <property type="entry name" value="Phage_JBD30_tail_term-like"/>
</dbReference>
<proteinExistence type="predicted"/>
<sequence>MAVPLKDNWFAAGAAILTQIKAQCPQFVKVSDAPSLDALGKVLTGITPSAYVIPGPFAGGEANPRQTWYVALHVRNVAQIAEGSGLLLEAGALLSAVLAALAQFVPGPEFSPLFFPTEDHRYPDVGQGVYILTYATYIEPDFWPYYR</sequence>
<dbReference type="Proteomes" id="UP000035760">
    <property type="component" value="Unassembled WGS sequence"/>
</dbReference>
<evidence type="ECO:0008006" key="3">
    <source>
        <dbReference type="Google" id="ProtNLM"/>
    </source>
</evidence>
<keyword evidence="2" id="KW-1185">Reference proteome</keyword>
<evidence type="ECO:0000313" key="1">
    <source>
        <dbReference type="EMBL" id="CDI04309.1"/>
    </source>
</evidence>
<gene>
    <name evidence="1" type="ORF">BN873_940004</name>
</gene>
<evidence type="ECO:0000313" key="2">
    <source>
        <dbReference type="Proteomes" id="UP000035760"/>
    </source>
</evidence>
<accession>W6MBH5</accession>
<dbReference type="STRING" id="1400863.BN873_940004"/>
<dbReference type="Pfam" id="PF23840">
    <property type="entry name" value="Phage_tail_terminator"/>
    <property type="match status" value="1"/>
</dbReference>
<protein>
    <recommendedName>
        <fullName evidence="3">DUF3168 domain-containing protein</fullName>
    </recommendedName>
</protein>
<comment type="caution">
    <text evidence="1">The sequence shown here is derived from an EMBL/GenBank/DDBJ whole genome shotgun (WGS) entry which is preliminary data.</text>
</comment>
<organism evidence="1 2">
    <name type="scientific">Candidatus Competibacter denitrificans Run_A_D11</name>
    <dbReference type="NCBI Taxonomy" id="1400863"/>
    <lineage>
        <taxon>Bacteria</taxon>
        <taxon>Pseudomonadati</taxon>
        <taxon>Pseudomonadota</taxon>
        <taxon>Gammaproteobacteria</taxon>
        <taxon>Candidatus Competibacteraceae</taxon>
        <taxon>Candidatus Competibacter</taxon>
    </lineage>
</organism>
<dbReference type="AlphaFoldDB" id="W6MBH5"/>
<dbReference type="RefSeq" id="WP_048676437.1">
    <property type="nucleotide sequence ID" value="NZ_CBTJ020000107.1"/>
</dbReference>
<name>W6MBH5_9GAMM</name>
<reference evidence="1" key="1">
    <citation type="submission" date="2013-07" db="EMBL/GenBank/DDBJ databases">
        <authorList>
            <person name="McIlroy S."/>
        </authorList>
    </citation>
    <scope>NUCLEOTIDE SEQUENCE [LARGE SCALE GENOMIC DNA]</scope>
    <source>
        <strain evidence="1">Run_A_D11</strain>
    </source>
</reference>